<feature type="region of interest" description="Disordered" evidence="1">
    <location>
        <begin position="182"/>
        <end position="216"/>
    </location>
</feature>
<protein>
    <recommendedName>
        <fullName evidence="4">SGNH hydrolase-type esterase domain-containing protein</fullName>
    </recommendedName>
</protein>
<dbReference type="Proteomes" id="UP000289886">
    <property type="component" value="Unassembled WGS sequence"/>
</dbReference>
<feature type="region of interest" description="Disordered" evidence="1">
    <location>
        <begin position="10"/>
        <end position="30"/>
    </location>
</feature>
<proteinExistence type="predicted"/>
<keyword evidence="3" id="KW-1185">Reference proteome</keyword>
<accession>A0A444U425</accession>
<reference evidence="2 3" key="1">
    <citation type="submission" date="2019-01" db="EMBL/GenBank/DDBJ databases">
        <title>Draft Genome and Complete Hox-Cluster Characterization of the Sterlet Sturgeon (Acipenser ruthenus).</title>
        <authorList>
            <person name="Wei Q."/>
        </authorList>
    </citation>
    <scope>NUCLEOTIDE SEQUENCE [LARGE SCALE GENOMIC DNA]</scope>
    <source>
        <strain evidence="2">WHYD16114868_AA</strain>
        <tissue evidence="2">Blood</tissue>
    </source>
</reference>
<comment type="caution">
    <text evidence="2">The sequence shown here is derived from an EMBL/GenBank/DDBJ whole genome shotgun (WGS) entry which is preliminary data.</text>
</comment>
<evidence type="ECO:0000313" key="3">
    <source>
        <dbReference type="Proteomes" id="UP000289886"/>
    </source>
</evidence>
<sequence>MEIAFSELQMSVHTQPRPHTQLPPDTQPLPNTPAIKKTKAELALLIDSNGKYLDTRRLVPGHQVNKICCVNTEQAMQLLDRRTLGSPFCIVIHTGTNDLGSLRQHTSRAMKRVADRASLEFPDSRVVISTLLPLADTPQHMIDAINTDVHLAHHPAVGPWHLYDKVHLNKKGVGGFSRTLKDAALGRGPNSPRLNTPSRAQRSKKPTGATAPTPPSSRPFSTIVINFSLIFLILWQDILDPVAAIIPVIEQQFGDLASK</sequence>
<dbReference type="AlphaFoldDB" id="A0A444U425"/>
<dbReference type="EMBL" id="SCEB01215379">
    <property type="protein sequence ID" value="RXM29900.1"/>
    <property type="molecule type" value="Genomic_DNA"/>
</dbReference>
<dbReference type="SUPFAM" id="SSF52266">
    <property type="entry name" value="SGNH hydrolase"/>
    <property type="match status" value="1"/>
</dbReference>
<dbReference type="InterPro" id="IPR036514">
    <property type="entry name" value="SGNH_hydro_sf"/>
</dbReference>
<organism evidence="2 3">
    <name type="scientific">Acipenser ruthenus</name>
    <name type="common">Sterlet sturgeon</name>
    <dbReference type="NCBI Taxonomy" id="7906"/>
    <lineage>
        <taxon>Eukaryota</taxon>
        <taxon>Metazoa</taxon>
        <taxon>Chordata</taxon>
        <taxon>Craniata</taxon>
        <taxon>Vertebrata</taxon>
        <taxon>Euteleostomi</taxon>
        <taxon>Actinopterygii</taxon>
        <taxon>Chondrostei</taxon>
        <taxon>Acipenseriformes</taxon>
        <taxon>Acipenseridae</taxon>
        <taxon>Acipenser</taxon>
    </lineage>
</organism>
<evidence type="ECO:0008006" key="4">
    <source>
        <dbReference type="Google" id="ProtNLM"/>
    </source>
</evidence>
<gene>
    <name evidence="2" type="ORF">EOD39_18584</name>
</gene>
<evidence type="ECO:0000313" key="2">
    <source>
        <dbReference type="EMBL" id="RXM29900.1"/>
    </source>
</evidence>
<dbReference type="Gene3D" id="3.40.50.1110">
    <property type="entry name" value="SGNH hydrolase"/>
    <property type="match status" value="1"/>
</dbReference>
<name>A0A444U425_ACIRT</name>
<evidence type="ECO:0000256" key="1">
    <source>
        <dbReference type="SAM" id="MobiDB-lite"/>
    </source>
</evidence>